<feature type="domain" description="Chorein N-terminal" evidence="3">
    <location>
        <begin position="148"/>
        <end position="629"/>
    </location>
</feature>
<feature type="non-terminal residue" evidence="4">
    <location>
        <position position="1"/>
    </location>
</feature>
<name>A0A815EBM2_9BILA</name>
<organism evidence="4 6">
    <name type="scientific">Rotaria sordida</name>
    <dbReference type="NCBI Taxonomy" id="392033"/>
    <lineage>
        <taxon>Eukaryota</taxon>
        <taxon>Metazoa</taxon>
        <taxon>Spiralia</taxon>
        <taxon>Gnathifera</taxon>
        <taxon>Rotifera</taxon>
        <taxon>Eurotatoria</taxon>
        <taxon>Bdelloidea</taxon>
        <taxon>Philodinida</taxon>
        <taxon>Philodinidae</taxon>
        <taxon>Rotaria</taxon>
    </lineage>
</organism>
<dbReference type="EMBL" id="CAJNOL010003995">
    <property type="protein sequence ID" value="CAF1578726.1"/>
    <property type="molecule type" value="Genomic_DNA"/>
</dbReference>
<gene>
    <name evidence="5" type="ORF">JXQ802_LOCUS45984</name>
    <name evidence="4" type="ORF">PYM288_LOCUS30276</name>
</gene>
<feature type="domain" description="Chorein N-terminal" evidence="3">
    <location>
        <begin position="4"/>
        <end position="140"/>
    </location>
</feature>
<evidence type="ECO:0000313" key="7">
    <source>
        <dbReference type="Proteomes" id="UP000663870"/>
    </source>
</evidence>
<evidence type="ECO:0000256" key="1">
    <source>
        <dbReference type="ARBA" id="ARBA00006545"/>
    </source>
</evidence>
<reference evidence="4" key="1">
    <citation type="submission" date="2021-02" db="EMBL/GenBank/DDBJ databases">
        <authorList>
            <person name="Nowell W R."/>
        </authorList>
    </citation>
    <scope>NUCLEOTIDE SEQUENCE</scope>
</reference>
<dbReference type="Pfam" id="PF12624">
    <property type="entry name" value="VPS13_N"/>
    <property type="match status" value="2"/>
</dbReference>
<dbReference type="InterPro" id="IPR026847">
    <property type="entry name" value="VPS13"/>
</dbReference>
<dbReference type="Proteomes" id="UP000663854">
    <property type="component" value="Unassembled WGS sequence"/>
</dbReference>
<evidence type="ECO:0000313" key="5">
    <source>
        <dbReference type="EMBL" id="CAF1578726.1"/>
    </source>
</evidence>
<evidence type="ECO:0000313" key="4">
    <source>
        <dbReference type="EMBL" id="CAF1308239.1"/>
    </source>
</evidence>
<proteinExistence type="inferred from homology"/>
<dbReference type="InterPro" id="IPR026854">
    <property type="entry name" value="VPS13_N"/>
</dbReference>
<dbReference type="AlphaFoldDB" id="A0A815EBM2"/>
<comment type="similarity">
    <text evidence="1">Belongs to the VPS13 family.</text>
</comment>
<keyword evidence="2" id="KW-0813">Transport</keyword>
<comment type="caution">
    <text evidence="4">The sequence shown here is derived from an EMBL/GenBank/DDBJ whole genome shotgun (WGS) entry which is preliminary data.</text>
</comment>
<dbReference type="PANTHER" id="PTHR16166:SF93">
    <property type="entry name" value="INTERMEMBRANE LIPID TRANSFER PROTEIN VPS13"/>
    <property type="match status" value="1"/>
</dbReference>
<keyword evidence="7" id="KW-1185">Reference proteome</keyword>
<dbReference type="GO" id="GO:0006623">
    <property type="term" value="P:protein targeting to vacuole"/>
    <property type="evidence" value="ECO:0007669"/>
    <property type="project" value="TreeGrafter"/>
</dbReference>
<dbReference type="GO" id="GO:0045053">
    <property type="term" value="P:protein retention in Golgi apparatus"/>
    <property type="evidence" value="ECO:0007669"/>
    <property type="project" value="TreeGrafter"/>
</dbReference>
<evidence type="ECO:0000313" key="6">
    <source>
        <dbReference type="Proteomes" id="UP000663854"/>
    </source>
</evidence>
<accession>A0A815EBM2</accession>
<protein>
    <recommendedName>
        <fullName evidence="3">Chorein N-terminal domain-containing protein</fullName>
    </recommendedName>
</protein>
<dbReference type="EMBL" id="CAJNOH010002738">
    <property type="protein sequence ID" value="CAF1308239.1"/>
    <property type="molecule type" value="Genomic_DNA"/>
</dbReference>
<evidence type="ECO:0000256" key="2">
    <source>
        <dbReference type="ARBA" id="ARBA00022448"/>
    </source>
</evidence>
<evidence type="ECO:0000259" key="3">
    <source>
        <dbReference type="Pfam" id="PF12624"/>
    </source>
</evidence>
<sequence length="669" mass="79818">MNAGDIILENVHLKTNTLNDFNVPLEIITGYLEKLRIHIPWKHLYTHPAKIELDGFYLLVTPKTDVNYDVERKEKEEYKSKMKQVKKVEEFRRERELFEKNKQSPHHKDTFFERLQFHILRNLEIEINNIHIAYDDKITKSYPFQSQINNLSIYWNPNIKSRLDLSKQDIIDDLKSIKQLKYSKTSFSENFFSSRLNSLLKINVLVLQPLNCQAKLKMAKTAQEQDFEEAVLATDIDFEDIYLNINRNQYSNLLDVLEFQDYLNMKSKYIQYYTILNDNPYERPSLRRWKFAYTAILNEHVRSRLVTFKWEVIKENLNRYKEYREIYLQQLNHHKNEKRAQELEKQIDLFNLIYIRRTAQIQYAKKKIEEKDLSWSDKLVNWWNSNSNQDNTEFKFNDSLSMEEKTKLYQAIGYKDDQPSQQLYYPEEYIDIDVSLKLSLIEINIWSLIHQNDLHANGQLEFQRRPARDDIQLVIDLNSLEMSGIDSELNNENELNLSRPLLIQSFNQTNKLLHIEFETNPLNTKSDYRIQAKSQLLQINYHAMTINKLIECFLPDRHHDLEGIKEAAYSIYIDIKHRTQFLVNENLKKIKDLDINIDLQSIYFIVPEHGFYQSSSSIICLDLGRFMFKGDENWIDLRLQEDSPSHLIKPIALTLDLGKLIHIENNKLP</sequence>
<dbReference type="Proteomes" id="UP000663870">
    <property type="component" value="Unassembled WGS sequence"/>
</dbReference>
<dbReference type="PANTHER" id="PTHR16166">
    <property type="entry name" value="VACUOLAR PROTEIN SORTING-ASSOCIATED PROTEIN VPS13"/>
    <property type="match status" value="1"/>
</dbReference>